<accession>A0ACC0K8H6</accession>
<protein>
    <submittedName>
        <fullName evidence="1">Uncharacterized protein</fullName>
    </submittedName>
</protein>
<proteinExistence type="predicted"/>
<name>A0ACC0K8H6_CHOFU</name>
<sequence length="1676" mass="187259">MILYYQQNPPLPQNANTTKCSGFTCDGGSKCISAFWVCDGRYDCNDHSDEDINVACRHALKPHLMSDALFCEEFDEIQRRHSCLDYSFCIPTAQMCDGLADCRDGSDEGSWCDVVKWHTMCDNTTCPANITSCTPDRTGPRCVCHDHPSLKVYNATTQRCDDIDDCLQDRPRCSHICHNKEGHFTCECEEGYIKDVFQYLCFAPEPEAMLFFSTQKDIRYIKVASKHMVTVATGIKRAHGISYDGKYLFWVETAEGHQAIMRAHLENVPETKETIVSMGLEDPGDLALDWSAGNIYFTDSERGSISVCKSDGSTCTTLKTDAKRPRFVTLDVKNGTMYWADQHGKDVIMRARMDGSEPEVLVDTLRSFATGLALDAPNRRLYFVDVTIRVVKVDTKQVYSLFEEPFHHPYAISVFENTVFWSDWTSNTIQTTDKLHTTTLKRNVLATLNAPVYDMHMYHPVLMIKSWSPCDGHNCSHLCLLSTNKTFTCACPAGMLLNGSTCYNVQNFRPQYLVVGGGASFTRIEYDTLGNPETHATNFNIGRVQAMAYDSRRDTLYVYDALRKSIDSINMTEFTLGTTRIFAYEGLKNVVDMDYDYVSDSLYVLDSGQRFLEVFSLRNEKRALVYRFTEQEIPVSLCVLPEYGRLLVAVVESEENNEIHIDSIGLHGADRQHLILNNLKGPHVTLRYARNMDNIYISDESSGTIDHIHPGGSGLEKYRQLWTTVTSLAVTDTLIFWTDNRTPRLFWADVHETMPRVRRLELSIFPNDTHLHIQATTQPPDLTGPLANHPCVFNPCSDICVQTPHPNPLQNSSYNYSFKCLCPTGLTLEGNSCSKLVSCKWEELFCHRSNQCIDSSKKCDGKDDCTNGEDEEFCPVIAPSTSKCLLNEVVCKDKCVGKDEICPVDIDESGSEQPACEFHQFECKNSHICIEHSQVCDKQLDCPDGSDEDLAACDTLKCYPTEFMCASGSCILAHWQCDGDTDCNDGSDEINCVNRACGRDYYQCRSGQCVGLGKRCDGVPDCVDGSDEERCREEPTDIQVKILRATLNHPILLIIRPARRPTHRCNGVIDCPGGTDESGCEAHCGALGMFDCKQQQICVAIKNVCNGHKDCADGSDETPDACKRVNRTSRLFAHPYPSAACHNGFLCRTGQCIEWREVCDGTPHCFDGSDENGKCFTACERNTCTFECQPTPMGPHCMCPMGYELSADHRACVDVDECTRGVCAQRCRNTPGSFLCACRHGYALRSDRRSCKATEGSMSIMYAANYSVHTVTTDGHGGVNYEDRKKDIISDLDINIGQNTFYIASPEGKKLMEINATDGNVAITNVGKPSKVAVEWVTGNVYFVDSTPGSSCIRVCNFQRQRCAKLHKLPAGAVVTSLVVSPETRRLYFCMDSNSSSTTVIWGGELSGLKGNDLAVEHCAGLAVDGDLLYVAGRSEILRVDAELTHSLKIVTNDKHLQSPRSPVVFEDHVYVLSELYGARESFKISRCLTFGKRNCLPYIFSLFGAQAFVIRHMSIQRGDLKNDCEGFVCENVCVLGEHGPMCVCHEGDISKDGSCALLDRTALPLFNGGISKDFVEQHRLSVSLVVVTLLLFALYIGVFVYYHCLYRRSRGLALPSSTHDFVNPLEFVGNFWRRSFRSQRPIGTAGLNIEIPQPLQDLSDTESDIDYKQEELLIR</sequence>
<dbReference type="EMBL" id="CM046124">
    <property type="protein sequence ID" value="KAI8432542.1"/>
    <property type="molecule type" value="Genomic_DNA"/>
</dbReference>
<gene>
    <name evidence="1" type="ORF">MSG28_013539</name>
</gene>
<dbReference type="Proteomes" id="UP001064048">
    <property type="component" value="Chromosome 24"/>
</dbReference>
<comment type="caution">
    <text evidence="1">The sequence shown here is derived from an EMBL/GenBank/DDBJ whole genome shotgun (WGS) entry which is preliminary data.</text>
</comment>
<evidence type="ECO:0000313" key="1">
    <source>
        <dbReference type="EMBL" id="KAI8432542.1"/>
    </source>
</evidence>
<keyword evidence="2" id="KW-1185">Reference proteome</keyword>
<evidence type="ECO:0000313" key="2">
    <source>
        <dbReference type="Proteomes" id="UP001064048"/>
    </source>
</evidence>
<organism evidence="1 2">
    <name type="scientific">Choristoneura fumiferana</name>
    <name type="common">Spruce budworm moth</name>
    <name type="synonym">Archips fumiferana</name>
    <dbReference type="NCBI Taxonomy" id="7141"/>
    <lineage>
        <taxon>Eukaryota</taxon>
        <taxon>Metazoa</taxon>
        <taxon>Ecdysozoa</taxon>
        <taxon>Arthropoda</taxon>
        <taxon>Hexapoda</taxon>
        <taxon>Insecta</taxon>
        <taxon>Pterygota</taxon>
        <taxon>Neoptera</taxon>
        <taxon>Endopterygota</taxon>
        <taxon>Lepidoptera</taxon>
        <taxon>Glossata</taxon>
        <taxon>Ditrysia</taxon>
        <taxon>Tortricoidea</taxon>
        <taxon>Tortricidae</taxon>
        <taxon>Tortricinae</taxon>
        <taxon>Choristoneura</taxon>
    </lineage>
</organism>
<reference evidence="1 2" key="1">
    <citation type="journal article" date="2022" name="Genome Biol. Evol.">
        <title>The Spruce Budworm Genome: Reconstructing the Evolutionary History of Antifreeze Proteins.</title>
        <authorList>
            <person name="Beliveau C."/>
            <person name="Gagne P."/>
            <person name="Picq S."/>
            <person name="Vernygora O."/>
            <person name="Keeling C.I."/>
            <person name="Pinkney K."/>
            <person name="Doucet D."/>
            <person name="Wen F."/>
            <person name="Johnston J.S."/>
            <person name="Maaroufi H."/>
            <person name="Boyle B."/>
            <person name="Laroche J."/>
            <person name="Dewar K."/>
            <person name="Juretic N."/>
            <person name="Blackburn G."/>
            <person name="Nisole A."/>
            <person name="Brunet B."/>
            <person name="Brandao M."/>
            <person name="Lumley L."/>
            <person name="Duan J."/>
            <person name="Quan G."/>
            <person name="Lucarotti C.J."/>
            <person name="Roe A.D."/>
            <person name="Sperling F.A.H."/>
            <person name="Levesque R.C."/>
            <person name="Cusson M."/>
        </authorList>
    </citation>
    <scope>NUCLEOTIDE SEQUENCE [LARGE SCALE GENOMIC DNA]</scope>
    <source>
        <strain evidence="1">Glfc:IPQL:Cfum</strain>
    </source>
</reference>